<proteinExistence type="predicted"/>
<dbReference type="WBParaSite" id="PS1159_v2.g21997.t1">
    <property type="protein sequence ID" value="PS1159_v2.g21997.t1"/>
    <property type="gene ID" value="PS1159_v2.g21997"/>
</dbReference>
<reference evidence="2" key="1">
    <citation type="submission" date="2022-11" db="UniProtKB">
        <authorList>
            <consortium name="WormBaseParasite"/>
        </authorList>
    </citation>
    <scope>IDENTIFICATION</scope>
</reference>
<name>A0AC35FXM9_9BILA</name>
<evidence type="ECO:0000313" key="2">
    <source>
        <dbReference type="WBParaSite" id="PS1159_v2.g21997.t1"/>
    </source>
</evidence>
<dbReference type="Proteomes" id="UP000887580">
    <property type="component" value="Unplaced"/>
</dbReference>
<protein>
    <submittedName>
        <fullName evidence="2">UBC core domain-containing protein</fullName>
    </submittedName>
</protein>
<sequence length="4617" mass="521457">MADAATEHLFNETDNCKDAIPRVKFIQQFETGLKIKQIVFLESALSYLLFTESGEVYLIENGQEIAKKLEGRCSPNQLGALYASSRHSLVLQNGDKLLVRRDQNGVFLLQKAFVENVIEGGNASIEIPVQEIAEWQKFFATDVGRNSVNECSELRTLEEIMKNTMQEYHAECSSSLTAILIIPKVHEFLPNLESAVFKVMKSKCNVYPVFPLVFWLIERMRWTLDREKPYHLLGNKNNKGRTVDTSLMNIEAARVLSFYKWPHMTYKYALPYRMAETGFFFQANINGDDRVVCFSCGISLVQWEVNDEPLQEHERHHTSPCRFNEDLCNDNVPLDVTSACQPFTSIPFDNESIVIASTMNASAEFFAVADASNNSVVRIFHLDSAPLQPFILQFNFLRDLRQTFPPKITTDYNIEDNNQMSKITALSVAGRERIMNIDGDADALAQVYIGATIDGTAFKDNTTGSVPFVFVYKISRHLKEQNEKPQPSKPLPPPPILSISDMFSDGEPSSSSAINDDEDVIDVDFWSPNDMMDDNFDPIAFKNKMQKKSRVRHEEPNPAAEIEYYPFTSKYTFLGLVELSFKPGNDWIINNITTCDVDNGLVAVSAYSKEQNKSAIAHFARRSDCHRITGNSIKYQYFDSEVQKLVVLPVDHFASFRLSNFSDPEPFGPNVILGNTLVLTSKRELFLLDGVSGKSIRIDSKVVDFIVDDKQNLMVASEKGEMKTIHVAASLTAMQSERIDEISLSMISALKYTKKSILNGIAESFPSHPSIKQVMELLQSLHINKHFTSEVLEAIYYLIQSRPVRSIATQTRVMNHKTAIAALESYLQHSLGFQMTSPPHWTESVRSVMQKSSITSMNDTSISSHSQKTFTENSTIDDQPVPTRAWKFLPEKEKPKPAYVFKMAIIPGMPLSHINFKFNFTSNSNGSPDAAFTIYRSKENFIENSVNGMESSALIPFCDDPSLLDNECEKLLGPYRIDNCVNYDNSYSLIQVSSTVILEALSAARLKEDWFTKPVFLYLLIEISKRPSMAQQINSRTQLIAQAAKTRSRSDKARVSRSSGAYKKKFHPRKAFVQKHTKTNAPKNVATSSACRLAIIKRKDASSSRRQCESPIPSNEPKEGFMYIEQFSVTLFRCQKQPNGHEQLQRVILQKDNSIHKRLFEIALKEDVNGLGGNTVTSVQKSQLQALDLLIWITQGWRLSTNYLSNALELLEGFVINYDKLFINGFATSSGFLTNYDKLFINGFATSSGRISQKWNTILGQLLKIVNNQESVDCEALFTQLINLMKKSLLNDLGIIEKAGSLHGFLATVFTVVYESTYLLIEGTHISAANELSETCITVLSKIGDTFQKKWNASMHQTLSAKYGLSGLVFDLNLFDFPQQLLGYRTANESFTEIEKSNISSMYKHTQNPMINPITGYNPAALGGPLGYLSHINPPKPYREPPSKPVPFDGEVYVSGKLFPYSEHETLSLMEMLNLNIGYGDDMNKQPWLSTILSEGDWFDIDDKIPERSRIQNDLLSRFSWTKFSVGPELMPGLMEYEPLAFECVGPADYCQVYNCDTQSFSNISVNETTPFISSAPEVSRIIASIKNVDYNKTANYQLSNEIFSIFKPPCDFVLSVERVTANSKRQITLDFGGPTILKSFIIPPSEYVQVVYVDGWWSSEDVDSIRIAQSKTIKNKALIVSNIQNGILIRKIKLTFIMKGTTGKARIPLGRYFGTKWLTDSDISTASVPFTIATGEPITFDTVCLVAPIAESLAHMMQYFSEEVRCRYNIAAAELKKLIEEGYSAVQVKEAYVLCYNLRLQWNIAYNVMEKLQNVNSPILPKENIPRKDWNQFDMEHLKFLCSSLLNFSNELTNALDLRDSAREILIQSNSQLSRENDEQSLSPIVHVQPTQILTLETAISFFDFYCTHNVPSIKALGCAQLFKSGCFTSWWGNIFPELLSKYFFVLDNNSIDNETFLVLSILCSHSVKHSHLQQTVMEKLFNFIINICKQLMSPDVDENNTKNNSSLLSWTLQLLSTSFDVVACNKRKTDRWSFLSGLFGQSSTYTPSIPTTTESSSSRILTNFDQMNTRDKIFSRWKEIFNYDDFLTELEKPQFIARRLDILADRLQYLHALIREEFDGVPAILPPKRESFSLPLSVESVPTKAPSPPLPEPCSNRLLIVPLHNLQSRVRVRQYSARLKISETLCLSVVQHLLELLLHEKSGIVFPYASQLLAVKVISKICLHGSVSSIPLTCALGEKLHDFVFKMLKSTKEYEWMRYALLMLLIDLTDAEIRSFGRNISHRQMRTVVEEEIGIEAKRHKPDTEIEMSEENSVNNELSDQTMEDLTIPDADIFSDIIGPDGSVTAAFAGVSDSPWAFVSPSTEFVSFSNFDRIAPEQVDDYILRAAVAVLIGMKDINPLFLQPIPTKNITEYTRFSTSLQWYFRLTRFFYDRGEPLTHIFRFFDEAIIGEEEHYLKCNTTECYTTTYSLAIFENTRLGPFEESEKSDKSISAQAFISFCNNYLTDERKTAALIELEKSDNIPREALELRFYQATIEAKYHLRLCGMRHLCREMQIGDVELQKAINGHMVRIRFKLPELTSMALDANGDRMVSADPEALRTFDTFAIDSIRKKINLKEMLKNDKTCLEKVLNVYSKILFINVTWPDFNDFMKSPKHTFSEQTLVEMASANETPPDLSSISQSNVEPIQPLDTAELKCALENLTNEVQISARVRQLNQACHLHEMAMNFLMDTQFGFQPFFESSFREQIRGTLARNCMYNFVPHCINTRKSGEENKETSLGLGQSVRAVVNVVNTFLTALVPDISSETLLNVLTFYLEFTGYVHCITGACNSTKTILLEKGAFEPPPLSYDALFKLLNFVTVNKNISEELWQSVLISFTRNIGKDTSNPLLSSSSTSFNLLVGIYPQTFDIQNLPGKILNGSKVFNFSPASRINGHSINTSSLANILMDPMPHRRSRHAAYAYTFPQGELWTNITISLPCQIMLYEIQIKCHQYSLNTPSAIQVELSSDVLPARHWALFGGNFVTSGLISTVIDTTRHQMPVGAIKLHLRRPNGFTGTINLSQIIIYGIVTSPKMRAQAEKEKALINWLTLYDKFQNVQPSIWAYASVLPQKLMQLFIQMSNEHKMYPLLRQVICNIDYRAKSNEATIVELILKHVFSGGRLSDGISPVISAEMLYSFCTESENITPQRAAIRQQQLLFGTEYLLSLINDKAIFDDITFSIILWSTACIIWNNVSNETIRYQTVASCLEVGNRIRQTLWNLAISKDSNHKLLKSAAAWLLCSLFRADSNLAQSTTEELCKQDKSEFSKEELFALSKIYQSESAAMEFINNGMLMKFVKKSVKLSEECLKTPSTVEINKLSTLANYIEFISELCVIDVVCVFLQQRTCQELFNTLLPALVYRYKIKTVKETLSVFANLDKATVSLCQRCIAYSNQHRKLISTILTELLSEEKTRFCGRIDGTLLQLILRLVLEDEFVTLRIKGLQGPNYANESFSSRMAHPVFGCVSTDRIFSVSLFTFLRDMIPLRQSELSKLKMTLAGMYDEMSTFDNFQSFMSSHKKKMEPELIQEPTELPDGVVCDELGKKDLVARMFCDQISSTDSLNLKRNLKDIFWETCIKNTVNYIIGENGKISKSKASDLKTFGYLTLLMEVRVTNRTDGVSVADVKTNIPLDDLTMLQHFALVGGFSKLSCHFPLADHYSTVLETYESLCKRQRESTAKSTHGPTAENTAPPKPPKQTFNQVAFASQFQQQLQQIASTSSNLQAMIAGTPVSLSVLEPSSIVGFQSEGGPSGAIAVMPNHFPVTSSAGLNDNSFQAFGNALNYVINNTGNPSSGPLVVGGFGGGQPNFSKPPVLSALNSRQNFGTDKEVPAYTIFALSMFLKLDFYAISLVTCDRFQAKRVLRTAMGFIANEREMSSIMSSFRPILPKSSATSCPIIVNQLPERKIGCAHINGPASNFVTQTKREIEKSKRETENLTIYPFYVLEKVWILSGHQLCGKEISSNIRFTADNQGILDVILLCTSRFSNTPPQWQISFPPSSDAQAIDQIFQLTDQIDTLRDTLSATPPLTSMKPFQGMSFSSALMPTHEALMMGNHQHAGQQDFFPKGTGFGSGTTQVQWNVNEHVRRRKLSEEAVTCMINIISGYLNPFSLHENGNNDLTKDIGLKIALIPYDKAASFHKEPLTHENQTPFTFSILSKIYNSCLMPVIHSYLTNDKYRGTSVFTQMKKMHEMIKVYLSTIDKERKPEEKSISENEKTEDAQEEENLEALAVLLQKALIILEHRLNPLLAAESEAMEIDNETKDIGTMTLEDIYIQAMKNIQYESVPFFKSDDNKIMEIPHHYSSSFLSNTSTGNQKRWRRLAQETITLSSSLPLTASSSVFMKACEERLDVFKVLITGPPGTPYIQINLQTTGGNSVRFNPNLYNDGKVCLSILNTWHGRPEERWNAETSSFLQVIVSIQSLILVNEPYFNEPGYERSRNTPAGQQASRDYDANIRLQCVRWAMLEQIRHPPKGFEEIIRRHFWIKRDEICEQIEGWINEMQKLVDTSTDQSIRVTKNSLSGLIKNFEDLKTEFSKMKAPEGLSKVISKYFPNSNTTDDISIEAATTKAVDESAKSQK</sequence>
<organism evidence="1 2">
    <name type="scientific">Panagrolaimus sp. PS1159</name>
    <dbReference type="NCBI Taxonomy" id="55785"/>
    <lineage>
        <taxon>Eukaryota</taxon>
        <taxon>Metazoa</taxon>
        <taxon>Ecdysozoa</taxon>
        <taxon>Nematoda</taxon>
        <taxon>Chromadorea</taxon>
        <taxon>Rhabditida</taxon>
        <taxon>Tylenchina</taxon>
        <taxon>Panagrolaimomorpha</taxon>
        <taxon>Panagrolaimoidea</taxon>
        <taxon>Panagrolaimidae</taxon>
        <taxon>Panagrolaimus</taxon>
    </lineage>
</organism>
<evidence type="ECO:0000313" key="1">
    <source>
        <dbReference type="Proteomes" id="UP000887580"/>
    </source>
</evidence>
<accession>A0AC35FXM9</accession>